<organism evidence="1">
    <name type="scientific">bioreactor metagenome</name>
    <dbReference type="NCBI Taxonomy" id="1076179"/>
    <lineage>
        <taxon>unclassified sequences</taxon>
        <taxon>metagenomes</taxon>
        <taxon>ecological metagenomes</taxon>
    </lineage>
</organism>
<reference evidence="1" key="1">
    <citation type="submission" date="2019-08" db="EMBL/GenBank/DDBJ databases">
        <authorList>
            <person name="Kucharzyk K."/>
            <person name="Murdoch R.W."/>
            <person name="Higgins S."/>
            <person name="Loffler F."/>
        </authorList>
    </citation>
    <scope>NUCLEOTIDE SEQUENCE</scope>
</reference>
<evidence type="ECO:0000313" key="1">
    <source>
        <dbReference type="EMBL" id="MPN12114.1"/>
    </source>
</evidence>
<dbReference type="AlphaFoldDB" id="A0A645FI27"/>
<accession>A0A645FI27</accession>
<dbReference type="EMBL" id="VSSQ01058405">
    <property type="protein sequence ID" value="MPN12114.1"/>
    <property type="molecule type" value="Genomic_DNA"/>
</dbReference>
<comment type="caution">
    <text evidence="1">The sequence shown here is derived from an EMBL/GenBank/DDBJ whole genome shotgun (WGS) entry which is preliminary data.</text>
</comment>
<proteinExistence type="predicted"/>
<name>A0A645FI27_9ZZZZ</name>
<sequence>MALLNFGNCRELIRELVEPFGLRLFGHALVHICPFVVLARGSHLQRFVQRGHFAAMQRFEPKLGVLFLVFSRLGKDCRNLLVSGLFRDRRKIGVLVSCLRFACKRVL</sequence>
<gene>
    <name evidence="1" type="ORF">SDC9_159426</name>
</gene>
<protein>
    <submittedName>
        <fullName evidence="1">Uncharacterized protein</fullName>
    </submittedName>
</protein>